<evidence type="ECO:0000256" key="4">
    <source>
        <dbReference type="ARBA" id="ARBA00022618"/>
    </source>
</evidence>
<keyword evidence="16" id="KW-0812">Transmembrane</keyword>
<reference evidence="18" key="1">
    <citation type="submission" date="2022-08" db="UniProtKB">
        <authorList>
            <consortium name="EnsemblMetazoa"/>
        </authorList>
    </citation>
    <scope>IDENTIFICATION</scope>
    <source>
        <strain evidence="18">Israel</strain>
    </source>
</reference>
<feature type="region of interest" description="Disordered" evidence="15">
    <location>
        <begin position="217"/>
        <end position="253"/>
    </location>
</feature>
<evidence type="ECO:0000256" key="13">
    <source>
        <dbReference type="ARBA" id="ARBA00042399"/>
    </source>
</evidence>
<organism evidence="18 19">
    <name type="scientific">Phlebotomus papatasi</name>
    <name type="common">Sandfly</name>
    <dbReference type="NCBI Taxonomy" id="29031"/>
    <lineage>
        <taxon>Eukaryota</taxon>
        <taxon>Metazoa</taxon>
        <taxon>Ecdysozoa</taxon>
        <taxon>Arthropoda</taxon>
        <taxon>Hexapoda</taxon>
        <taxon>Insecta</taxon>
        <taxon>Pterygota</taxon>
        <taxon>Neoptera</taxon>
        <taxon>Endopterygota</taxon>
        <taxon>Diptera</taxon>
        <taxon>Nematocera</taxon>
        <taxon>Psychodoidea</taxon>
        <taxon>Psychodidae</taxon>
        <taxon>Phlebotomus</taxon>
        <taxon>Phlebotomus</taxon>
    </lineage>
</organism>
<dbReference type="PANTHER" id="PTHR24067">
    <property type="entry name" value="UBIQUITIN-CONJUGATING ENZYME E2"/>
    <property type="match status" value="1"/>
</dbReference>
<evidence type="ECO:0000256" key="8">
    <source>
        <dbReference type="ARBA" id="ARBA00022840"/>
    </source>
</evidence>
<dbReference type="GO" id="GO:0061631">
    <property type="term" value="F:ubiquitin conjugating enzyme activity"/>
    <property type="evidence" value="ECO:0007669"/>
    <property type="project" value="UniProtKB-EC"/>
</dbReference>
<dbReference type="PROSITE" id="PS50127">
    <property type="entry name" value="UBC_2"/>
    <property type="match status" value="1"/>
</dbReference>
<keyword evidence="4" id="KW-0132">Cell division</keyword>
<dbReference type="Pfam" id="PF00179">
    <property type="entry name" value="UQ_con"/>
    <property type="match status" value="1"/>
</dbReference>
<feature type="compositionally biased region" description="Basic residues" evidence="15">
    <location>
        <begin position="244"/>
        <end position="253"/>
    </location>
</feature>
<name>A0A1B0DRE7_PHLPP</name>
<dbReference type="GO" id="GO:0010458">
    <property type="term" value="P:exit from mitosis"/>
    <property type="evidence" value="ECO:0007669"/>
    <property type="project" value="UniProtKB-ARBA"/>
</dbReference>
<evidence type="ECO:0000256" key="16">
    <source>
        <dbReference type="SAM" id="Phobius"/>
    </source>
</evidence>
<keyword evidence="7 14" id="KW-0833">Ubl conjugation pathway</keyword>
<dbReference type="SMART" id="SM00212">
    <property type="entry name" value="UBCc"/>
    <property type="match status" value="1"/>
</dbReference>
<evidence type="ECO:0000256" key="12">
    <source>
        <dbReference type="ARBA" id="ARBA00042314"/>
    </source>
</evidence>
<evidence type="ECO:0000256" key="14">
    <source>
        <dbReference type="RuleBase" id="RU362109"/>
    </source>
</evidence>
<feature type="transmembrane region" description="Helical" evidence="16">
    <location>
        <begin position="6"/>
        <end position="24"/>
    </location>
</feature>
<dbReference type="InterPro" id="IPR000608">
    <property type="entry name" value="UBC"/>
</dbReference>
<evidence type="ECO:0000256" key="3">
    <source>
        <dbReference type="ARBA" id="ARBA00012486"/>
    </source>
</evidence>
<evidence type="ECO:0000256" key="10">
    <source>
        <dbReference type="ARBA" id="ARBA00039892"/>
    </source>
</evidence>
<evidence type="ECO:0000313" key="19">
    <source>
        <dbReference type="Proteomes" id="UP000092462"/>
    </source>
</evidence>
<comment type="similarity">
    <text evidence="14">Belongs to the ubiquitin-conjugating enzyme family.</text>
</comment>
<dbReference type="InterPro" id="IPR050113">
    <property type="entry name" value="Ub_conjugating_enzyme"/>
</dbReference>
<dbReference type="FunFam" id="3.10.110.10:FF:000034">
    <property type="entry name" value="Ubiquitin-conjugating enzyme E2 S"/>
    <property type="match status" value="1"/>
</dbReference>
<evidence type="ECO:0000259" key="17">
    <source>
        <dbReference type="PROSITE" id="PS50127"/>
    </source>
</evidence>
<comment type="catalytic activity">
    <reaction evidence="1">
        <text>S-ubiquitinyl-[E1 ubiquitin-activating enzyme]-L-cysteine + [E2 ubiquitin-conjugating enzyme]-L-cysteine = [E1 ubiquitin-activating enzyme]-L-cysteine + S-ubiquitinyl-[E2 ubiquitin-conjugating enzyme]-L-cysteine.</text>
        <dbReference type="EC" id="2.3.2.23"/>
    </reaction>
</comment>
<feature type="domain" description="UBC core" evidence="17">
    <location>
        <begin position="69"/>
        <end position="215"/>
    </location>
</feature>
<dbReference type="GO" id="GO:0051301">
    <property type="term" value="P:cell division"/>
    <property type="evidence" value="ECO:0007669"/>
    <property type="project" value="UniProtKB-KW"/>
</dbReference>
<dbReference type="InterPro" id="IPR016135">
    <property type="entry name" value="UBQ-conjugating_enzyme/RWD"/>
</dbReference>
<comment type="pathway">
    <text evidence="2">Protein modification; protein ubiquitination.</text>
</comment>
<dbReference type="Proteomes" id="UP000092462">
    <property type="component" value="Unassembled WGS sequence"/>
</dbReference>
<evidence type="ECO:0000256" key="11">
    <source>
        <dbReference type="ARBA" id="ARBA00041794"/>
    </source>
</evidence>
<evidence type="ECO:0000256" key="6">
    <source>
        <dbReference type="ARBA" id="ARBA00022741"/>
    </source>
</evidence>
<keyword evidence="8 14" id="KW-0067">ATP-binding</keyword>
<keyword evidence="6 14" id="KW-0547">Nucleotide-binding</keyword>
<evidence type="ECO:0000256" key="7">
    <source>
        <dbReference type="ARBA" id="ARBA00022786"/>
    </source>
</evidence>
<evidence type="ECO:0000256" key="5">
    <source>
        <dbReference type="ARBA" id="ARBA00022679"/>
    </source>
</evidence>
<keyword evidence="9" id="KW-0131">Cell cycle</keyword>
<keyword evidence="16" id="KW-1133">Transmembrane helix</keyword>
<dbReference type="Gene3D" id="3.10.110.10">
    <property type="entry name" value="Ubiquitin Conjugating Enzyme"/>
    <property type="match status" value="1"/>
</dbReference>
<dbReference type="SUPFAM" id="SSF54495">
    <property type="entry name" value="UBC-like"/>
    <property type="match status" value="1"/>
</dbReference>
<keyword evidence="19" id="KW-1185">Reference proteome</keyword>
<dbReference type="InterPro" id="IPR023313">
    <property type="entry name" value="UBQ-conjugating_AS"/>
</dbReference>
<keyword evidence="5" id="KW-0808">Transferase</keyword>
<sequence length="253" mass="28422">YWALRSIFVIASFSEFILVIVVFFRHCVLCILRKESLESLIVCIYSQNLVSGSAEAMNSTSNVENLSPQIIRQIVKEMHDLSTNSPEGIKVQINEADVTDIQAIIEGPAGTPYSGGAFRVKLALGKEFPSTPPKAFFLTKIFHPNVAANGEICVNTLKRDWQPDLGIKHILLTIKCLLICPNAESALNEEAGKMLLERYDDYSQRAKMMTEIHAQTAKTMVQSEEEGPLSKKKAQDKKKEKLIKEKKRNLKRL</sequence>
<evidence type="ECO:0000313" key="18">
    <source>
        <dbReference type="EnsemblMetazoa" id="PPAI011130-PA"/>
    </source>
</evidence>
<dbReference type="EnsemblMetazoa" id="PPAI011130-RA">
    <property type="protein sequence ID" value="PPAI011130-PA"/>
    <property type="gene ID" value="PPAI011130"/>
</dbReference>
<dbReference type="EC" id="2.3.2.23" evidence="3"/>
<dbReference type="GO" id="GO:0031145">
    <property type="term" value="P:anaphase-promoting complex-dependent catabolic process"/>
    <property type="evidence" value="ECO:0007669"/>
    <property type="project" value="UniProtKB-ARBA"/>
</dbReference>
<dbReference type="EMBL" id="AJVK01009091">
    <property type="status" value="NOT_ANNOTATED_CDS"/>
    <property type="molecule type" value="Genomic_DNA"/>
</dbReference>
<dbReference type="GO" id="GO:0005524">
    <property type="term" value="F:ATP binding"/>
    <property type="evidence" value="ECO:0007669"/>
    <property type="project" value="UniProtKB-UniRule"/>
</dbReference>
<evidence type="ECO:0000256" key="9">
    <source>
        <dbReference type="ARBA" id="ARBA00023306"/>
    </source>
</evidence>
<evidence type="ECO:0000256" key="1">
    <source>
        <dbReference type="ARBA" id="ARBA00000485"/>
    </source>
</evidence>
<keyword evidence="16" id="KW-0472">Membrane</keyword>
<protein>
    <recommendedName>
        <fullName evidence="10">Ubiquitin-conjugating enzyme E2 S</fullName>
        <ecNumber evidence="3">2.3.2.23</ecNumber>
    </recommendedName>
    <alternativeName>
        <fullName evidence="11">E2 ubiquitin-conjugating enzyme S</fullName>
    </alternativeName>
    <alternativeName>
        <fullName evidence="13">Ubiquitin carrier protein S</fullName>
    </alternativeName>
    <alternativeName>
        <fullName evidence="12">Ubiquitin-protein ligase S</fullName>
    </alternativeName>
</protein>
<dbReference type="VEuPathDB" id="VectorBase:PPAI011130"/>
<evidence type="ECO:0000256" key="15">
    <source>
        <dbReference type="SAM" id="MobiDB-lite"/>
    </source>
</evidence>
<dbReference type="AlphaFoldDB" id="A0A1B0DRE7"/>
<dbReference type="VEuPathDB" id="VectorBase:PPAPM1_009852"/>
<accession>A0A1B0DRE7</accession>
<evidence type="ECO:0000256" key="2">
    <source>
        <dbReference type="ARBA" id="ARBA00004906"/>
    </source>
</evidence>
<dbReference type="PROSITE" id="PS00183">
    <property type="entry name" value="UBC_1"/>
    <property type="match status" value="1"/>
</dbReference>
<dbReference type="CDD" id="cd23804">
    <property type="entry name" value="UBCc_UBE2S"/>
    <property type="match status" value="1"/>
</dbReference>
<proteinExistence type="inferred from homology"/>